<reference evidence="1" key="1">
    <citation type="journal article" date="2004" name="Plant Cell">
        <title>Composition and structure of the centromeric region of rice chromosome 8.</title>
        <authorList>
            <person name="Wu J."/>
            <person name="Yamagata H."/>
            <person name="Hayashi-Tsugane M."/>
            <person name="Hijishita S."/>
            <person name="Fujisawa M."/>
            <person name="Shibata M."/>
            <person name="Itoh Y."/>
            <person name="Nakamura M."/>
            <person name="Sakaguchi M."/>
            <person name="Yoshihara R."/>
            <person name="Kobayashi H."/>
            <person name="Itoh K."/>
            <person name="Karasawa W."/>
            <person name="Yamamoto M."/>
            <person name="Saji S."/>
            <person name="Katagiri S."/>
            <person name="Kanamori H."/>
            <person name="Namiki N."/>
            <person name="Katayose Y."/>
            <person name="Matsumoto T."/>
            <person name="Sasaki T."/>
        </authorList>
    </citation>
    <scope>NUCLEOTIDE SEQUENCE</scope>
</reference>
<dbReference type="AlphaFoldDB" id="Q6YS68"/>
<gene>
    <name evidence="1" type="ORF">OSJNBa0061E21.124</name>
</gene>
<sequence length="70" mass="7943">MHLDGPKLHAIASESRPGQAPDMGEITRRMDTLDMETGEIQYNLTEHIAQTQEWQQSANAQFANINNMMQ</sequence>
<accession>Q6YS68</accession>
<dbReference type="EMBL" id="AP005693">
    <property type="protein sequence ID" value="BAC92580.1"/>
    <property type="molecule type" value="Genomic_DNA"/>
</dbReference>
<name>Q6YS68_ORYSJ</name>
<proteinExistence type="predicted"/>
<organism evidence="1">
    <name type="scientific">Oryza sativa subsp. japonica</name>
    <name type="common">Rice</name>
    <dbReference type="NCBI Taxonomy" id="39947"/>
    <lineage>
        <taxon>Eukaryota</taxon>
        <taxon>Viridiplantae</taxon>
        <taxon>Streptophyta</taxon>
        <taxon>Embryophyta</taxon>
        <taxon>Tracheophyta</taxon>
        <taxon>Spermatophyta</taxon>
        <taxon>Magnoliopsida</taxon>
        <taxon>Liliopsida</taxon>
        <taxon>Poales</taxon>
        <taxon>Poaceae</taxon>
        <taxon>BOP clade</taxon>
        <taxon>Oryzoideae</taxon>
        <taxon>Oryzeae</taxon>
        <taxon>Oryzinae</taxon>
        <taxon>Oryza</taxon>
        <taxon>Oryza sativa</taxon>
    </lineage>
</organism>
<evidence type="ECO:0000313" key="1">
    <source>
        <dbReference type="EMBL" id="BAC92580.1"/>
    </source>
</evidence>
<protein>
    <submittedName>
        <fullName evidence="1">Uncharacterized protein</fullName>
    </submittedName>
</protein>